<dbReference type="AlphaFoldDB" id="A0A0D9Y4P9"/>
<feature type="compositionally biased region" description="Low complexity" evidence="1">
    <location>
        <begin position="90"/>
        <end position="102"/>
    </location>
</feature>
<evidence type="ECO:0000256" key="1">
    <source>
        <dbReference type="SAM" id="MobiDB-lite"/>
    </source>
</evidence>
<reference evidence="2" key="3">
    <citation type="submission" date="2018-05" db="EMBL/GenBank/DDBJ databases">
        <title>OgluRS3 (Oryza glumaepatula Reference Sequence Version 3).</title>
        <authorList>
            <person name="Zhang J."/>
            <person name="Kudrna D."/>
            <person name="Lee S."/>
            <person name="Talag J."/>
            <person name="Welchert J."/>
            <person name="Wing R.A."/>
        </authorList>
    </citation>
    <scope>NUCLEOTIDE SEQUENCE [LARGE SCALE GENOMIC DNA]</scope>
</reference>
<name>A0A0D9Y4P9_9ORYZ</name>
<feature type="region of interest" description="Disordered" evidence="1">
    <location>
        <begin position="65"/>
        <end position="102"/>
    </location>
</feature>
<dbReference type="Gramene" id="OGLUM01G07090.1">
    <property type="protein sequence ID" value="OGLUM01G07090.1"/>
    <property type="gene ID" value="OGLUM01G07090"/>
</dbReference>
<evidence type="ECO:0000313" key="2">
    <source>
        <dbReference type="EnsemblPlants" id="OGLUM01G07090.1"/>
    </source>
</evidence>
<reference evidence="2" key="2">
    <citation type="submission" date="2015-04" db="UniProtKB">
        <authorList>
            <consortium name="EnsemblPlants"/>
        </authorList>
    </citation>
    <scope>IDENTIFICATION</scope>
</reference>
<dbReference type="EnsemblPlants" id="OGLUM01G07090.1">
    <property type="protein sequence ID" value="OGLUM01G07090.1"/>
    <property type="gene ID" value="OGLUM01G07090"/>
</dbReference>
<dbReference type="HOGENOM" id="CLU_2376422_0_0_1"/>
<organism evidence="2">
    <name type="scientific">Oryza glumipatula</name>
    <dbReference type="NCBI Taxonomy" id="40148"/>
    <lineage>
        <taxon>Eukaryota</taxon>
        <taxon>Viridiplantae</taxon>
        <taxon>Streptophyta</taxon>
        <taxon>Embryophyta</taxon>
        <taxon>Tracheophyta</taxon>
        <taxon>Spermatophyta</taxon>
        <taxon>Magnoliopsida</taxon>
        <taxon>Liliopsida</taxon>
        <taxon>Poales</taxon>
        <taxon>Poaceae</taxon>
        <taxon>BOP clade</taxon>
        <taxon>Oryzoideae</taxon>
        <taxon>Oryzeae</taxon>
        <taxon>Oryzinae</taxon>
        <taxon>Oryza</taxon>
    </lineage>
</organism>
<proteinExistence type="predicted"/>
<accession>A0A0D9Y4P9</accession>
<evidence type="ECO:0000313" key="3">
    <source>
        <dbReference type="Proteomes" id="UP000026961"/>
    </source>
</evidence>
<reference evidence="2" key="1">
    <citation type="submission" date="2013-08" db="EMBL/GenBank/DDBJ databases">
        <title>Oryza genome evolution.</title>
        <authorList>
            <person name="Wing R.A."/>
            <person name="Panaud O."/>
            <person name="Oliveira A.C."/>
        </authorList>
    </citation>
    <scope>NUCLEOTIDE SEQUENCE</scope>
</reference>
<protein>
    <submittedName>
        <fullName evidence="2">Uncharacterized protein</fullName>
    </submittedName>
</protein>
<sequence length="102" mass="10792">MPSMTAELGRSIARAAEGEHCIGGLGSDQFDEGFRGKVCNGRHQYKSLNWLIKSFFEYDKCAQCESQGSSGVGQYKSTADAAGRDDNVDGASSSSIATGRSS</sequence>
<keyword evidence="3" id="KW-1185">Reference proteome</keyword>
<dbReference type="Proteomes" id="UP000026961">
    <property type="component" value="Chromosome 1"/>
</dbReference>